<keyword evidence="10 12" id="KW-0648">Protein biosynthesis</keyword>
<dbReference type="GO" id="GO:0006432">
    <property type="term" value="P:phenylalanyl-tRNA aminoacylation"/>
    <property type="evidence" value="ECO:0007669"/>
    <property type="project" value="UniProtKB-UniRule"/>
</dbReference>
<dbReference type="AlphaFoldDB" id="A0AAF0D2V3"/>
<evidence type="ECO:0000256" key="10">
    <source>
        <dbReference type="ARBA" id="ARBA00022917"/>
    </source>
</evidence>
<evidence type="ECO:0000259" key="13">
    <source>
        <dbReference type="PROSITE" id="PS51483"/>
    </source>
</evidence>
<reference evidence="14" key="2">
    <citation type="journal article" date="2022" name="Nat. Microbiol.">
        <title>A closed Candidatus Odinarchaeum chromosome exposes Asgard archaeal viruses.</title>
        <authorList>
            <person name="Tamarit D."/>
            <person name="Caceres E.F."/>
            <person name="Krupovic M."/>
            <person name="Nijland R."/>
            <person name="Eme L."/>
            <person name="Robinson N.P."/>
            <person name="Ettema T.J.G."/>
        </authorList>
    </citation>
    <scope>NUCLEOTIDE SEQUENCE</scope>
    <source>
        <strain evidence="14">LCB_4</strain>
    </source>
</reference>
<dbReference type="NCBIfam" id="TIGR00471">
    <property type="entry name" value="pheT_arch"/>
    <property type="match status" value="1"/>
</dbReference>
<keyword evidence="6 12" id="KW-0479">Metal-binding</keyword>
<feature type="binding site" evidence="12">
    <location>
        <position position="330"/>
    </location>
    <ligand>
        <name>Mg(2+)</name>
        <dbReference type="ChEBI" id="CHEBI:18420"/>
        <note>shared with alpha subunit</note>
    </ligand>
</feature>
<dbReference type="InterPro" id="IPR045060">
    <property type="entry name" value="Phe-tRNA-ligase_IIc_bsu"/>
</dbReference>
<dbReference type="EMBL" id="CP091871">
    <property type="protein sequence ID" value="WEU40671.1"/>
    <property type="molecule type" value="Genomic_DNA"/>
</dbReference>
<dbReference type="HAMAP" id="MF_00284">
    <property type="entry name" value="Phe_tRNA_synth_beta2"/>
    <property type="match status" value="1"/>
</dbReference>
<dbReference type="GO" id="GO:0000287">
    <property type="term" value="F:magnesium ion binding"/>
    <property type="evidence" value="ECO:0007669"/>
    <property type="project" value="InterPro"/>
</dbReference>
<keyword evidence="11 12" id="KW-0030">Aminoacyl-tRNA synthetase</keyword>
<proteinExistence type="inferred from homology"/>
<evidence type="ECO:0000256" key="2">
    <source>
        <dbReference type="ARBA" id="ARBA00004496"/>
    </source>
</evidence>
<evidence type="ECO:0000256" key="6">
    <source>
        <dbReference type="ARBA" id="ARBA00022723"/>
    </source>
</evidence>
<evidence type="ECO:0000256" key="1">
    <source>
        <dbReference type="ARBA" id="ARBA00001946"/>
    </source>
</evidence>
<keyword evidence="8 12" id="KW-0067">ATP-binding</keyword>
<keyword evidence="5 12" id="KW-0436">Ligase</keyword>
<comment type="similarity">
    <text evidence="3 12">Belongs to the phenylalanyl-tRNA synthetase beta subunit family. Type 2 subfamily.</text>
</comment>
<comment type="catalytic activity">
    <reaction evidence="12">
        <text>tRNA(Phe) + L-phenylalanine + ATP = L-phenylalanyl-tRNA(Phe) + AMP + diphosphate + H(+)</text>
        <dbReference type="Rhea" id="RHEA:19413"/>
        <dbReference type="Rhea" id="RHEA-COMP:9668"/>
        <dbReference type="Rhea" id="RHEA-COMP:9699"/>
        <dbReference type="ChEBI" id="CHEBI:15378"/>
        <dbReference type="ChEBI" id="CHEBI:30616"/>
        <dbReference type="ChEBI" id="CHEBI:33019"/>
        <dbReference type="ChEBI" id="CHEBI:58095"/>
        <dbReference type="ChEBI" id="CHEBI:78442"/>
        <dbReference type="ChEBI" id="CHEBI:78531"/>
        <dbReference type="ChEBI" id="CHEBI:456215"/>
        <dbReference type="EC" id="6.1.1.20"/>
    </reaction>
</comment>
<dbReference type="Pfam" id="PF03484">
    <property type="entry name" value="B5"/>
    <property type="match status" value="1"/>
</dbReference>
<accession>A0AAF0D2V3</accession>
<dbReference type="InterPro" id="IPR005147">
    <property type="entry name" value="tRNA_synthase_B5-dom"/>
</dbReference>
<dbReference type="Gene3D" id="3.30.930.10">
    <property type="entry name" value="Bira Bifunctional Protein, Domain 2"/>
    <property type="match status" value="1"/>
</dbReference>
<dbReference type="InterPro" id="IPR022918">
    <property type="entry name" value="Phe_tRNA_ligase_beta2_arc"/>
</dbReference>
<evidence type="ECO:0000313" key="15">
    <source>
        <dbReference type="Proteomes" id="UP000186851"/>
    </source>
</evidence>
<dbReference type="GO" id="GO:0004826">
    <property type="term" value="F:phenylalanine-tRNA ligase activity"/>
    <property type="evidence" value="ECO:0007669"/>
    <property type="project" value="UniProtKB-UniRule"/>
</dbReference>
<dbReference type="Proteomes" id="UP000186851">
    <property type="component" value="Chromosome"/>
</dbReference>
<dbReference type="Gene3D" id="3.50.40.10">
    <property type="entry name" value="Phenylalanyl-trna Synthetase, Chain B, domain 3"/>
    <property type="match status" value="1"/>
</dbReference>
<sequence length="561" mass="63848">MPSIELEIEELNQLLGAAFSIEDLKTNLSQIGLDIESVENGVIKAEYNPNRPDYCTIEGVVRQLKGRLGLEKGLPDYKIDKGSITLTVDESVAEIRPLIVCGVARNVVLDYKRIQRLMKIQEDLHRLVGRNRFKAAIGVHDLDKVNPPFKYLGVKPESVKFTPLGERVEMNLKEILKKHPKGVEYAHLVNKYDRYPIILDREGEVLSFPPIINGVLTQVTEETENIFLDITGYSMSNILMALNILSTALYDSGARLETVNVKYPDKTLITPTLEPEVMLFNKEKALKTIGLTLSDKEILEAFNRVRFRAERVPDKKGSVFKIYIPPYRFDILHEIDLVEELAIGYGLDKIEPVYRSTPTTGSYSIKNKLVTQLRRILIGLQLLEVVTTSLTNEEDQFKRMLFFDEDHVQLLNPVSGEYTIFRVNILPSLLKVFSINRHAPLPQRIFEIGDVLKIDESNMETKTRREVNIAFAVMDDAANYTVIKELTEAFIRELGIRDISYSHIEKPFILEGRGGSLTCNNVRVGWIGEIHPQVLNNFEIEYPVCAAEFSLKNIEEALKKN</sequence>
<gene>
    <name evidence="12 14" type="primary">pheT</name>
    <name evidence="14" type="ORF">OdinLCB4_001720</name>
</gene>
<keyword evidence="4 12" id="KW-0963">Cytoplasm</keyword>
<dbReference type="InterPro" id="IPR005146">
    <property type="entry name" value="B3/B4_tRNA-bd"/>
</dbReference>
<name>A0AAF0D2V3_ODILC</name>
<evidence type="ECO:0000256" key="11">
    <source>
        <dbReference type="ARBA" id="ARBA00023146"/>
    </source>
</evidence>
<dbReference type="InterPro" id="IPR045864">
    <property type="entry name" value="aa-tRNA-synth_II/BPL/LPL"/>
</dbReference>
<dbReference type="SMART" id="SM00874">
    <property type="entry name" value="B5"/>
    <property type="match status" value="1"/>
</dbReference>
<organism evidence="14 15">
    <name type="scientific">Odinarchaeota yellowstonii (strain LCB_4)</name>
    <dbReference type="NCBI Taxonomy" id="1841599"/>
    <lineage>
        <taxon>Archaea</taxon>
        <taxon>Promethearchaeati</taxon>
        <taxon>Candidatus Odinarchaeota</taxon>
        <taxon>Candidatus Odinarchaeia</taxon>
        <taxon>Candidatus Odinarchaeales</taxon>
        <taxon>Candidatus Odinarchaeaceae</taxon>
        <taxon>Candidatus Odinarchaeum</taxon>
    </lineage>
</organism>
<dbReference type="SUPFAM" id="SSF46955">
    <property type="entry name" value="Putative DNA-binding domain"/>
    <property type="match status" value="2"/>
</dbReference>
<dbReference type="FunFam" id="3.50.40.10:FF:000003">
    <property type="entry name" value="Phenylalanine--tRNA ligase beta subunit"/>
    <property type="match status" value="1"/>
</dbReference>
<evidence type="ECO:0000256" key="9">
    <source>
        <dbReference type="ARBA" id="ARBA00022842"/>
    </source>
</evidence>
<dbReference type="InterPro" id="IPR004531">
    <property type="entry name" value="Phe-tRNA-synth_IIc_bsu_arc_euk"/>
</dbReference>
<keyword evidence="9 12" id="KW-0460">Magnesium</keyword>
<evidence type="ECO:0000256" key="12">
    <source>
        <dbReference type="HAMAP-Rule" id="MF_00284"/>
    </source>
</evidence>
<dbReference type="InterPro" id="IPR020825">
    <property type="entry name" value="Phe-tRNA_synthase-like_B3/B4"/>
</dbReference>
<dbReference type="Pfam" id="PF17759">
    <property type="entry name" value="tRNA_synthFbeta"/>
    <property type="match status" value="1"/>
</dbReference>
<evidence type="ECO:0000256" key="3">
    <source>
        <dbReference type="ARBA" id="ARBA00007438"/>
    </source>
</evidence>
<evidence type="ECO:0000256" key="8">
    <source>
        <dbReference type="ARBA" id="ARBA00022840"/>
    </source>
</evidence>
<dbReference type="GO" id="GO:0005524">
    <property type="term" value="F:ATP binding"/>
    <property type="evidence" value="ECO:0007669"/>
    <property type="project" value="UniProtKB-UniRule"/>
</dbReference>
<dbReference type="KEGG" id="oyw:OdinLCB4_001720"/>
<evidence type="ECO:0000313" key="14">
    <source>
        <dbReference type="EMBL" id="WEU40671.1"/>
    </source>
</evidence>
<evidence type="ECO:0000256" key="5">
    <source>
        <dbReference type="ARBA" id="ARBA00022598"/>
    </source>
</evidence>
<evidence type="ECO:0000256" key="7">
    <source>
        <dbReference type="ARBA" id="ARBA00022741"/>
    </source>
</evidence>
<evidence type="ECO:0000256" key="4">
    <source>
        <dbReference type="ARBA" id="ARBA00022490"/>
    </source>
</evidence>
<comment type="cofactor">
    <cofactor evidence="1 12">
        <name>Mg(2+)</name>
        <dbReference type="ChEBI" id="CHEBI:18420"/>
    </cofactor>
</comment>
<comment type="subunit">
    <text evidence="12">Tetramer of two alpha and two beta subunits.</text>
</comment>
<keyword evidence="7 12" id="KW-0547">Nucleotide-binding</keyword>
<dbReference type="EC" id="6.1.1.20" evidence="12"/>
<dbReference type="CDD" id="cd00769">
    <property type="entry name" value="PheRS_beta_core"/>
    <property type="match status" value="1"/>
</dbReference>
<protein>
    <recommendedName>
        <fullName evidence="12">Phenylalanine--tRNA ligase beta subunit</fullName>
        <ecNumber evidence="12">6.1.1.20</ecNumber>
    </recommendedName>
    <alternativeName>
        <fullName evidence="12">Phenylalanyl-tRNA synthetase beta subunit</fullName>
        <shortName evidence="12">PheRS</shortName>
    </alternativeName>
</protein>
<dbReference type="InterPro" id="IPR041616">
    <property type="entry name" value="PheRS_beta_core"/>
</dbReference>
<dbReference type="SUPFAM" id="SSF55681">
    <property type="entry name" value="Class II aaRS and biotin synthetases"/>
    <property type="match status" value="1"/>
</dbReference>
<feature type="binding site" evidence="12">
    <location>
        <position position="336"/>
    </location>
    <ligand>
        <name>Mg(2+)</name>
        <dbReference type="ChEBI" id="CHEBI:18420"/>
        <note>shared with alpha subunit</note>
    </ligand>
</feature>
<dbReference type="SMART" id="SM00873">
    <property type="entry name" value="B3_4"/>
    <property type="match status" value="1"/>
</dbReference>
<dbReference type="GO" id="GO:0003723">
    <property type="term" value="F:RNA binding"/>
    <property type="evidence" value="ECO:0007669"/>
    <property type="project" value="InterPro"/>
</dbReference>
<feature type="binding site" evidence="12">
    <location>
        <position position="340"/>
    </location>
    <ligand>
        <name>Mg(2+)</name>
        <dbReference type="ChEBI" id="CHEBI:18420"/>
        <note>shared with alpha subunit</note>
    </ligand>
</feature>
<dbReference type="InterPro" id="IPR009061">
    <property type="entry name" value="DNA-bd_dom_put_sf"/>
</dbReference>
<feature type="binding site" evidence="12">
    <location>
        <position position="339"/>
    </location>
    <ligand>
        <name>Mg(2+)</name>
        <dbReference type="ChEBI" id="CHEBI:18420"/>
        <note>shared with alpha subunit</note>
    </ligand>
</feature>
<dbReference type="PANTHER" id="PTHR10947:SF0">
    <property type="entry name" value="PHENYLALANINE--TRNA LIGASE BETA SUBUNIT"/>
    <property type="match status" value="1"/>
</dbReference>
<comment type="subcellular location">
    <subcellularLocation>
        <location evidence="2 12">Cytoplasm</location>
    </subcellularLocation>
</comment>
<dbReference type="Gene3D" id="3.30.56.10">
    <property type="match status" value="2"/>
</dbReference>
<dbReference type="PANTHER" id="PTHR10947">
    <property type="entry name" value="PHENYLALANYL-TRNA SYNTHETASE BETA CHAIN AND LEUCINE-RICH REPEAT-CONTAINING PROTEIN 47"/>
    <property type="match status" value="1"/>
</dbReference>
<dbReference type="GO" id="GO:0009328">
    <property type="term" value="C:phenylalanine-tRNA ligase complex"/>
    <property type="evidence" value="ECO:0007669"/>
    <property type="project" value="TreeGrafter"/>
</dbReference>
<dbReference type="PROSITE" id="PS51483">
    <property type="entry name" value="B5"/>
    <property type="match status" value="1"/>
</dbReference>
<feature type="domain" description="B5" evidence="13">
    <location>
        <begin position="273"/>
        <end position="352"/>
    </location>
</feature>
<reference evidence="14" key="1">
    <citation type="journal article" date="2017" name="Nature">
        <title>Asgard archaea illuminate the origin of eukaryotic cellular complexity.</title>
        <authorList>
            <person name="Zaremba-Niedzwiedzka K."/>
            <person name="Caceres E.F."/>
            <person name="Saw J.H."/>
            <person name="Backstrom D."/>
            <person name="Juzokaite L."/>
            <person name="Vancaester E."/>
            <person name="Seitz K.W."/>
            <person name="Anantharaman K."/>
            <person name="Starnawski P."/>
            <person name="Kjeldsen K.U."/>
            <person name="Scott M.B."/>
            <person name="Nunoura T."/>
            <person name="Banfield J.F."/>
            <person name="Schramm A."/>
            <person name="Baker B.J."/>
            <person name="Spang A."/>
            <person name="Ettema T.J.G."/>
        </authorList>
    </citation>
    <scope>NUCLEOTIDE SEQUENCE</scope>
    <source>
        <strain evidence="14">LCB_4</strain>
    </source>
</reference>
<dbReference type="Pfam" id="PF03483">
    <property type="entry name" value="B3_4"/>
    <property type="match status" value="1"/>
</dbReference>